<keyword evidence="3" id="KW-1185">Reference proteome</keyword>
<evidence type="ECO:0000313" key="3">
    <source>
        <dbReference type="Proteomes" id="UP001582793"/>
    </source>
</evidence>
<reference evidence="2 3" key="1">
    <citation type="submission" date="2024-04" db="EMBL/GenBank/DDBJ databases">
        <title>Polymorphospora sp. isolated from Baiyangdian Lake in Xiong'an New Area.</title>
        <authorList>
            <person name="Zhang X."/>
            <person name="Liu J."/>
        </authorList>
    </citation>
    <scope>NUCLEOTIDE SEQUENCE [LARGE SCALE GENOMIC DNA]</scope>
    <source>
        <strain evidence="2 3">2-325</strain>
    </source>
</reference>
<feature type="region of interest" description="Disordered" evidence="1">
    <location>
        <begin position="506"/>
        <end position="526"/>
    </location>
</feature>
<dbReference type="RefSeq" id="WP_375734530.1">
    <property type="nucleotide sequence ID" value="NZ_JBCGDC010000035.1"/>
</dbReference>
<proteinExistence type="predicted"/>
<evidence type="ECO:0000313" key="2">
    <source>
        <dbReference type="EMBL" id="MFB6394358.1"/>
    </source>
</evidence>
<gene>
    <name evidence="2" type="ORF">AAFH96_14745</name>
</gene>
<dbReference type="Proteomes" id="UP001582793">
    <property type="component" value="Unassembled WGS sequence"/>
</dbReference>
<protein>
    <submittedName>
        <fullName evidence="2">Uncharacterized protein</fullName>
    </submittedName>
</protein>
<organism evidence="2 3">
    <name type="scientific">Polymorphospora lycopeni</name>
    <dbReference type="NCBI Taxonomy" id="3140240"/>
    <lineage>
        <taxon>Bacteria</taxon>
        <taxon>Bacillati</taxon>
        <taxon>Actinomycetota</taxon>
        <taxon>Actinomycetes</taxon>
        <taxon>Micromonosporales</taxon>
        <taxon>Micromonosporaceae</taxon>
        <taxon>Polymorphospora</taxon>
    </lineage>
</organism>
<name>A0ABV5CQT7_9ACTN</name>
<evidence type="ECO:0000256" key="1">
    <source>
        <dbReference type="SAM" id="MobiDB-lite"/>
    </source>
</evidence>
<sequence>MSGPVRLTGAVMAHPRRLGPGRELLAAAPPGLLELVLDPWPDGPRTGLRTAMRAWSSIPSDSTHHVVLEDDAILVPGFAEHAARAAAGAPDAAVVFHANWCSRTGAAVRLGALAGARWVRAAQEYTPTVALMLPAAVGAGFPAFARQHAGTWAGDVVMARYLAARGVRTYVTVPNLVEHGDFPSVAENDAHGLRLSACYGEPPPGTDWSLAGAAEPEALPFYKFGLALCAVREPAGRWSTIGPQRWSSRLRVDVDDCVKAFEATLDRSAALRERFDDDVLFEVWRTAYATGAVSRRPGQDVAALTSDPLAVRAARSIGPGGLCTSVDAHELLTLREPLGELALAGIVAGLHGPVAARPPGNRRPGGHRRVVDVPCPPPAAPSLRRTLEGELVDRGHDVTVEVTDGAVRVVGAGPRRGTVTVRTGVPYGPGVRCRPLDDYVARSLVAQPIVVDRTCRATSYSHVWDIASAVARALDCAPADPPDAGPPVDPAELAVLVSRTIKPVPVLDGDGPHTAGRGPVRRDGPGIGLADGIRTVGQWLAYEADETWR</sequence>
<comment type="caution">
    <text evidence="2">The sequence shown here is derived from an EMBL/GenBank/DDBJ whole genome shotgun (WGS) entry which is preliminary data.</text>
</comment>
<accession>A0ABV5CQT7</accession>
<dbReference type="EMBL" id="JBCGDC010000035">
    <property type="protein sequence ID" value="MFB6394358.1"/>
    <property type="molecule type" value="Genomic_DNA"/>
</dbReference>